<feature type="active site" description="Proton donor/acceptor" evidence="2">
    <location>
        <position position="152"/>
    </location>
</feature>
<proteinExistence type="predicted"/>
<reference evidence="4 7" key="3">
    <citation type="journal article" date="2019" name="Nat. Med.">
        <title>A library of human gut bacterial isolates paired with longitudinal multiomics data enables mechanistic microbiome research.</title>
        <authorList>
            <person name="Poyet M."/>
            <person name="Groussin M."/>
            <person name="Gibbons S.M."/>
            <person name="Avila-Pacheco J."/>
            <person name="Jiang X."/>
            <person name="Kearney S.M."/>
            <person name="Perrotta A.R."/>
            <person name="Berdy B."/>
            <person name="Zhao S."/>
            <person name="Lieberman T.D."/>
            <person name="Swanson P.K."/>
            <person name="Smith M."/>
            <person name="Roesemann S."/>
            <person name="Alexander J.E."/>
            <person name="Rich S.A."/>
            <person name="Livny J."/>
            <person name="Vlamakis H."/>
            <person name="Clish C."/>
            <person name="Bullock K."/>
            <person name="Deik A."/>
            <person name="Scott J."/>
            <person name="Pierce K.A."/>
            <person name="Xavier R.J."/>
            <person name="Alm E.J."/>
        </authorList>
    </citation>
    <scope>NUCLEOTIDE SEQUENCE [LARGE SCALE GENOMIC DNA]</scope>
    <source>
        <strain evidence="4 7">BIOML-A2</strain>
    </source>
</reference>
<dbReference type="RefSeq" id="WP_021657980.1">
    <property type="nucleotide sequence ID" value="NZ_FQVY01000002.1"/>
</dbReference>
<dbReference type="NCBIfam" id="NF033745">
    <property type="entry name" value="class_C_sortase"/>
    <property type="match status" value="1"/>
</dbReference>
<evidence type="ECO:0000256" key="1">
    <source>
        <dbReference type="ARBA" id="ARBA00022801"/>
    </source>
</evidence>
<sequence length="292" mass="32680">MKKKASKKNRITVIFLVAVLLAGLSLLLYPLISNYWNSIHQSQAIAAYMDDVSELDDSAYDALWEEAQDYNTSLLDDENRFFPDEEEQQQYEHLLSISNDGIMGYIEIPSIDVTLPIYHGTSEEVLQVAIGHIEGSSLPIGGPSTHCVISGHRGLPSSRLFTDIDQLSEGDLFTLLVLDETLTYEVDQIRIVEPDDTSLLEIEEGEDLCTLVTCTPYGVNSHRLLVRGHRVENQEAAGILRITADALMIDSRFVAPVLAVPILLVVVLFMVLRPLKRKKRRAAKGEKEVMDR</sequence>
<dbReference type="EMBL" id="FQVY01000002">
    <property type="protein sequence ID" value="SHG11414.1"/>
    <property type="molecule type" value="Genomic_DNA"/>
</dbReference>
<dbReference type="NCBIfam" id="TIGR01076">
    <property type="entry name" value="sortase_fam"/>
    <property type="match status" value="1"/>
</dbReference>
<feature type="active site" description="Acyl-thioester intermediate" evidence="2">
    <location>
        <position position="214"/>
    </location>
</feature>
<feature type="transmembrane region" description="Helical" evidence="3">
    <location>
        <begin position="12"/>
        <end position="32"/>
    </location>
</feature>
<comment type="caution">
    <text evidence="5">The sequence shown here is derived from an EMBL/GenBank/DDBJ whole genome shotgun (WGS) entry which is preliminary data.</text>
</comment>
<keyword evidence="3" id="KW-0812">Transmembrane</keyword>
<dbReference type="CDD" id="cd05827">
    <property type="entry name" value="Sortase_C"/>
    <property type="match status" value="1"/>
</dbReference>
<dbReference type="InterPro" id="IPR023365">
    <property type="entry name" value="Sortase_dom-sf"/>
</dbReference>
<evidence type="ECO:0000256" key="2">
    <source>
        <dbReference type="PIRSR" id="PIRSR605754-1"/>
    </source>
</evidence>
<keyword evidence="7" id="KW-1185">Reference proteome</keyword>
<organism evidence="5 6">
    <name type="scientific">Bittarella massiliensis</name>
    <name type="common">ex Durand et al. 2017</name>
    <dbReference type="NCBI Taxonomy" id="1720313"/>
    <lineage>
        <taxon>Bacteria</taxon>
        <taxon>Bacillati</taxon>
        <taxon>Bacillota</taxon>
        <taxon>Clostridia</taxon>
        <taxon>Eubacteriales</taxon>
        <taxon>Oscillospiraceae</taxon>
        <taxon>Bittarella (ex Durand et al. 2017)</taxon>
    </lineage>
</organism>
<keyword evidence="3" id="KW-1133">Transmembrane helix</keyword>
<feature type="transmembrane region" description="Helical" evidence="3">
    <location>
        <begin position="253"/>
        <end position="272"/>
    </location>
</feature>
<accession>A0AAQ1MDF4</accession>
<dbReference type="SUPFAM" id="SSF63817">
    <property type="entry name" value="Sortase"/>
    <property type="match status" value="1"/>
</dbReference>
<name>A0AAQ1MDF4_9FIRM</name>
<dbReference type="GO" id="GO:0016787">
    <property type="term" value="F:hydrolase activity"/>
    <property type="evidence" value="ECO:0007669"/>
    <property type="project" value="UniProtKB-KW"/>
</dbReference>
<gene>
    <name evidence="4" type="ORF">GT747_04745</name>
    <name evidence="5" type="ORF">SAMN05444424_1522</name>
</gene>
<keyword evidence="1" id="KW-0378">Hydrolase</keyword>
<reference evidence="5" key="1">
    <citation type="submission" date="2016-11" db="EMBL/GenBank/DDBJ databases">
        <authorList>
            <person name="Varghese N."/>
            <person name="Submissions S."/>
        </authorList>
    </citation>
    <scope>NUCLEOTIDE SEQUENCE</scope>
    <source>
        <strain evidence="5">DSM 4029</strain>
    </source>
</reference>
<reference evidence="6" key="2">
    <citation type="submission" date="2016-11" db="EMBL/GenBank/DDBJ databases">
        <authorList>
            <person name="Jaros S."/>
            <person name="Januszkiewicz K."/>
            <person name="Wedrychowicz H."/>
        </authorList>
    </citation>
    <scope>NUCLEOTIDE SEQUENCE [LARGE SCALE GENOMIC DNA]</scope>
    <source>
        <strain evidence="6">DSM 4029</strain>
    </source>
</reference>
<dbReference type="Proteomes" id="UP000184089">
    <property type="component" value="Unassembled WGS sequence"/>
</dbReference>
<dbReference type="AlphaFoldDB" id="A0AAQ1MDF4"/>
<dbReference type="Pfam" id="PF04203">
    <property type="entry name" value="Sortase"/>
    <property type="match status" value="1"/>
</dbReference>
<dbReference type="Gene3D" id="2.40.260.10">
    <property type="entry name" value="Sortase"/>
    <property type="match status" value="1"/>
</dbReference>
<evidence type="ECO:0000313" key="6">
    <source>
        <dbReference type="Proteomes" id="UP000184089"/>
    </source>
</evidence>
<protein>
    <submittedName>
        <fullName evidence="4">Class C sortase</fullName>
    </submittedName>
    <submittedName>
        <fullName evidence="5">Sortase A</fullName>
    </submittedName>
</protein>
<evidence type="ECO:0000313" key="5">
    <source>
        <dbReference type="EMBL" id="SHG11414.1"/>
    </source>
</evidence>
<dbReference type="InterPro" id="IPR042002">
    <property type="entry name" value="Sortase_C"/>
</dbReference>
<dbReference type="EMBL" id="WWVX01000002">
    <property type="protein sequence ID" value="MZL69077.1"/>
    <property type="molecule type" value="Genomic_DNA"/>
</dbReference>
<evidence type="ECO:0000313" key="4">
    <source>
        <dbReference type="EMBL" id="MZL69077.1"/>
    </source>
</evidence>
<evidence type="ECO:0000256" key="3">
    <source>
        <dbReference type="SAM" id="Phobius"/>
    </source>
</evidence>
<dbReference type="Proteomes" id="UP000474718">
    <property type="component" value="Unassembled WGS sequence"/>
</dbReference>
<evidence type="ECO:0000313" key="7">
    <source>
        <dbReference type="Proteomes" id="UP000474718"/>
    </source>
</evidence>
<keyword evidence="3" id="KW-0472">Membrane</keyword>
<dbReference type="InterPro" id="IPR005754">
    <property type="entry name" value="Sortase"/>
</dbReference>